<keyword evidence="2" id="KW-0472">Membrane</keyword>
<feature type="compositionally biased region" description="Pro residues" evidence="1">
    <location>
        <begin position="96"/>
        <end position="110"/>
    </location>
</feature>
<evidence type="ECO:0000256" key="2">
    <source>
        <dbReference type="SAM" id="Phobius"/>
    </source>
</evidence>
<organism evidence="3 4">
    <name type="scientific">Larinioides sclopetarius</name>
    <dbReference type="NCBI Taxonomy" id="280406"/>
    <lineage>
        <taxon>Eukaryota</taxon>
        <taxon>Metazoa</taxon>
        <taxon>Ecdysozoa</taxon>
        <taxon>Arthropoda</taxon>
        <taxon>Chelicerata</taxon>
        <taxon>Arachnida</taxon>
        <taxon>Araneae</taxon>
        <taxon>Araneomorphae</taxon>
        <taxon>Entelegynae</taxon>
        <taxon>Araneoidea</taxon>
        <taxon>Araneidae</taxon>
        <taxon>Larinioides</taxon>
    </lineage>
</organism>
<proteinExistence type="predicted"/>
<evidence type="ECO:0000256" key="1">
    <source>
        <dbReference type="SAM" id="MobiDB-lite"/>
    </source>
</evidence>
<evidence type="ECO:0000313" key="4">
    <source>
        <dbReference type="Proteomes" id="UP001497382"/>
    </source>
</evidence>
<keyword evidence="2" id="KW-0812">Transmembrane</keyword>
<feature type="compositionally biased region" description="Basic and acidic residues" evidence="1">
    <location>
        <begin position="140"/>
        <end position="155"/>
    </location>
</feature>
<protein>
    <submittedName>
        <fullName evidence="3">Uncharacterized protein</fullName>
    </submittedName>
</protein>
<feature type="region of interest" description="Disordered" evidence="1">
    <location>
        <begin position="57"/>
        <end position="160"/>
    </location>
</feature>
<comment type="caution">
    <text evidence="3">The sequence shown here is derived from an EMBL/GenBank/DDBJ whole genome shotgun (WGS) entry which is preliminary data.</text>
</comment>
<evidence type="ECO:0000313" key="3">
    <source>
        <dbReference type="EMBL" id="CAL1282223.1"/>
    </source>
</evidence>
<feature type="compositionally biased region" description="Low complexity" evidence="1">
    <location>
        <begin position="61"/>
        <end position="95"/>
    </location>
</feature>
<feature type="compositionally biased region" description="Pro residues" evidence="1">
    <location>
        <begin position="118"/>
        <end position="128"/>
    </location>
</feature>
<dbReference type="Proteomes" id="UP001497382">
    <property type="component" value="Unassembled WGS sequence"/>
</dbReference>
<dbReference type="AlphaFoldDB" id="A0AAV2AE33"/>
<accession>A0AAV2AE33</accession>
<reference evidence="3 4" key="1">
    <citation type="submission" date="2024-04" db="EMBL/GenBank/DDBJ databases">
        <authorList>
            <person name="Rising A."/>
            <person name="Reimegard J."/>
            <person name="Sonavane S."/>
            <person name="Akerstrom W."/>
            <person name="Nylinder S."/>
            <person name="Hedman E."/>
            <person name="Kallberg Y."/>
        </authorList>
    </citation>
    <scope>NUCLEOTIDE SEQUENCE [LARGE SCALE GENOMIC DNA]</scope>
</reference>
<feature type="compositionally biased region" description="Low complexity" evidence="1">
    <location>
        <begin position="129"/>
        <end position="139"/>
    </location>
</feature>
<name>A0AAV2AE33_9ARAC</name>
<feature type="transmembrane region" description="Helical" evidence="2">
    <location>
        <begin position="30"/>
        <end position="51"/>
    </location>
</feature>
<keyword evidence="4" id="KW-1185">Reference proteome</keyword>
<dbReference type="PRINTS" id="PR01217">
    <property type="entry name" value="PRICHEXTENSN"/>
</dbReference>
<dbReference type="EMBL" id="CAXIEN010000153">
    <property type="protein sequence ID" value="CAL1282223.1"/>
    <property type="molecule type" value="Genomic_DNA"/>
</dbReference>
<sequence>MSMHLRGSKDMMRNEDEGWWTSKTGLEQKLIILSSILFIISFSLTITVIVLKNRSNSGECTTVAPPTTGSTPVTGDTSTGSDSTVASSTGATPSTSPEPPSTSPEPPSTSPEPSSTNPKPPSKSPEPPESTSTPATTPEKSSEPKEEAAPLEKSKSSPLISLFKEARRVNSVLKNMKEEEELRGA</sequence>
<keyword evidence="2" id="KW-1133">Transmembrane helix</keyword>
<gene>
    <name evidence="3" type="ORF">LARSCL_LOCUS11979</name>
</gene>